<comment type="caution">
    <text evidence="2">The sequence shown here is derived from an EMBL/GenBank/DDBJ whole genome shotgun (WGS) entry which is preliminary data.</text>
</comment>
<dbReference type="EMBL" id="QJKJ01015473">
    <property type="protein sequence ID" value="RDX62469.1"/>
    <property type="molecule type" value="Genomic_DNA"/>
</dbReference>
<evidence type="ECO:0000313" key="2">
    <source>
        <dbReference type="EMBL" id="RDX62469.1"/>
    </source>
</evidence>
<dbReference type="STRING" id="157652.A0A371E8Z9"/>
<protein>
    <submittedName>
        <fullName evidence="2">Uncharacterized protein</fullName>
    </submittedName>
</protein>
<dbReference type="AlphaFoldDB" id="A0A371E8Z9"/>
<proteinExistence type="predicted"/>
<keyword evidence="3" id="KW-1185">Reference proteome</keyword>
<reference evidence="2" key="1">
    <citation type="submission" date="2018-05" db="EMBL/GenBank/DDBJ databases">
        <title>Draft genome of Mucuna pruriens seed.</title>
        <authorList>
            <person name="Nnadi N.E."/>
            <person name="Vos R."/>
            <person name="Hasami M.H."/>
            <person name="Devisetty U.K."/>
            <person name="Aguiy J.C."/>
        </authorList>
    </citation>
    <scope>NUCLEOTIDE SEQUENCE [LARGE SCALE GENOMIC DNA]</scope>
    <source>
        <strain evidence="2">JCA_2017</strain>
    </source>
</reference>
<feature type="compositionally biased region" description="Basic residues" evidence="1">
    <location>
        <begin position="350"/>
        <end position="368"/>
    </location>
</feature>
<evidence type="ECO:0000256" key="1">
    <source>
        <dbReference type="SAM" id="MobiDB-lite"/>
    </source>
</evidence>
<organism evidence="2 3">
    <name type="scientific">Mucuna pruriens</name>
    <name type="common">Velvet bean</name>
    <name type="synonym">Dolichos pruriens</name>
    <dbReference type="NCBI Taxonomy" id="157652"/>
    <lineage>
        <taxon>Eukaryota</taxon>
        <taxon>Viridiplantae</taxon>
        <taxon>Streptophyta</taxon>
        <taxon>Embryophyta</taxon>
        <taxon>Tracheophyta</taxon>
        <taxon>Spermatophyta</taxon>
        <taxon>Magnoliopsida</taxon>
        <taxon>eudicotyledons</taxon>
        <taxon>Gunneridae</taxon>
        <taxon>Pentapetalae</taxon>
        <taxon>rosids</taxon>
        <taxon>fabids</taxon>
        <taxon>Fabales</taxon>
        <taxon>Fabaceae</taxon>
        <taxon>Papilionoideae</taxon>
        <taxon>50 kb inversion clade</taxon>
        <taxon>NPAAA clade</taxon>
        <taxon>indigoferoid/millettioid clade</taxon>
        <taxon>Phaseoleae</taxon>
        <taxon>Mucuna</taxon>
    </lineage>
</organism>
<gene>
    <name evidence="2" type="ORF">CR513_59196</name>
</gene>
<dbReference type="Proteomes" id="UP000257109">
    <property type="component" value="Unassembled WGS sequence"/>
</dbReference>
<accession>A0A371E8Z9</accession>
<feature type="region of interest" description="Disordered" evidence="1">
    <location>
        <begin position="309"/>
        <end position="368"/>
    </location>
</feature>
<sequence>DENSLPNLRADVQPGVEHVHNFIYAVLRDLLYDQDVCLLHLSSGKYLDLLRNLLRKKNVILHLPQEFHNVLQRGRNHLGLKVFAEAFKMIDNPLVVARFCNTSSEILCPDAVFVDLTICQRKLILKVLFPDRVDTFDSMSKEIPSTNCSSFSNNDPVSDQASDSGIKCDINMPMNVDCFWIMLDNLWLAIHESCIDGKVLPNSTMIKDILNTSIELLSCSIRGSLSQNPVNLENKNEMEEVVSLVDEMKQLSSALTVSGDAVIEKPILVGELCKRILSRQPKVGHVLNELFLLCKKNSIVECEPSSQAKTAVANDDQGQNVLEESNDNVSKNSQGAINSGNGDVREKNVKGKKNKPKKGKGKKKIFFN</sequence>
<dbReference type="PANTHER" id="PTHR21529">
    <property type="entry name" value="MAMMARY TURMOR VIRUS RECEPTOR HOMOLOG 1, 2 MTVR1, 2"/>
    <property type="match status" value="1"/>
</dbReference>
<feature type="compositionally biased region" description="Polar residues" evidence="1">
    <location>
        <begin position="316"/>
        <end position="341"/>
    </location>
</feature>
<dbReference type="PANTHER" id="PTHR21529:SF4">
    <property type="entry name" value="TPR AND ANKYRIN REPEAT-CONTAINING PROTEIN 1"/>
    <property type="match status" value="1"/>
</dbReference>
<evidence type="ECO:0000313" key="3">
    <source>
        <dbReference type="Proteomes" id="UP000257109"/>
    </source>
</evidence>
<feature type="non-terminal residue" evidence="2">
    <location>
        <position position="1"/>
    </location>
</feature>
<dbReference type="OrthoDB" id="1435041at2759"/>
<name>A0A371E8Z9_MUCPR</name>
<dbReference type="InterPro" id="IPR039904">
    <property type="entry name" value="TRANK1"/>
</dbReference>